<sequence length="88" mass="10296">EIEEVEDSFVLEEKEENTATNSVEKSYGHYEATCYYCLYKKFWARGKLAKLEITKAWIIAGIPFDIIENLFIIDMFKEIISAYNSPSR</sequence>
<evidence type="ECO:0000313" key="1">
    <source>
        <dbReference type="EMBL" id="CAG8837796.1"/>
    </source>
</evidence>
<evidence type="ECO:0000313" key="2">
    <source>
        <dbReference type="Proteomes" id="UP000789901"/>
    </source>
</evidence>
<keyword evidence="2" id="KW-1185">Reference proteome</keyword>
<accession>A0ABN7WR60</accession>
<protein>
    <submittedName>
        <fullName evidence="1">40016_t:CDS:1</fullName>
    </submittedName>
</protein>
<organism evidence="1 2">
    <name type="scientific">Gigaspora margarita</name>
    <dbReference type="NCBI Taxonomy" id="4874"/>
    <lineage>
        <taxon>Eukaryota</taxon>
        <taxon>Fungi</taxon>
        <taxon>Fungi incertae sedis</taxon>
        <taxon>Mucoromycota</taxon>
        <taxon>Glomeromycotina</taxon>
        <taxon>Glomeromycetes</taxon>
        <taxon>Diversisporales</taxon>
        <taxon>Gigasporaceae</taxon>
        <taxon>Gigaspora</taxon>
    </lineage>
</organism>
<feature type="non-terminal residue" evidence="1">
    <location>
        <position position="1"/>
    </location>
</feature>
<dbReference type="EMBL" id="CAJVQB010056674">
    <property type="protein sequence ID" value="CAG8837796.1"/>
    <property type="molecule type" value="Genomic_DNA"/>
</dbReference>
<feature type="non-terminal residue" evidence="1">
    <location>
        <position position="88"/>
    </location>
</feature>
<reference evidence="1 2" key="1">
    <citation type="submission" date="2021-06" db="EMBL/GenBank/DDBJ databases">
        <authorList>
            <person name="Kallberg Y."/>
            <person name="Tangrot J."/>
            <person name="Rosling A."/>
        </authorList>
    </citation>
    <scope>NUCLEOTIDE SEQUENCE [LARGE SCALE GENOMIC DNA]</scope>
    <source>
        <strain evidence="1 2">120-4 pot B 10/14</strain>
    </source>
</reference>
<dbReference type="Proteomes" id="UP000789901">
    <property type="component" value="Unassembled WGS sequence"/>
</dbReference>
<gene>
    <name evidence="1" type="ORF">GMARGA_LOCUS33662</name>
</gene>
<proteinExistence type="predicted"/>
<name>A0ABN7WR60_GIGMA</name>
<comment type="caution">
    <text evidence="1">The sequence shown here is derived from an EMBL/GenBank/DDBJ whole genome shotgun (WGS) entry which is preliminary data.</text>
</comment>